<name>A0AAE6IM24_LEUCA</name>
<dbReference type="Proteomes" id="UP000321332">
    <property type="component" value="Chromosome"/>
</dbReference>
<reference evidence="2 3" key="1">
    <citation type="submission" date="2019-06" db="EMBL/GenBank/DDBJ databases">
        <title>Genome analyses of bacteria isolated from kimchi.</title>
        <authorList>
            <person name="Lee S."/>
            <person name="Ahn S."/>
            <person name="Roh S."/>
        </authorList>
    </citation>
    <scope>NUCLEOTIDE SEQUENCE [LARGE SCALE GENOMIC DNA]</scope>
    <source>
        <strain evidence="2 3">CBA3620</strain>
    </source>
</reference>
<dbReference type="AlphaFoldDB" id="A0AAE6IM24"/>
<keyword evidence="1" id="KW-0812">Transmembrane</keyword>
<proteinExistence type="predicted"/>
<feature type="transmembrane region" description="Helical" evidence="1">
    <location>
        <begin position="217"/>
        <end position="243"/>
    </location>
</feature>
<keyword evidence="1" id="KW-0472">Membrane</keyword>
<accession>A0AAE6IM24</accession>
<evidence type="ECO:0000313" key="2">
    <source>
        <dbReference type="EMBL" id="QEA33751.1"/>
    </source>
</evidence>
<gene>
    <name evidence="2" type="ORF">FGL89_06270</name>
</gene>
<feature type="transmembrane region" description="Helical" evidence="1">
    <location>
        <begin position="255"/>
        <end position="282"/>
    </location>
</feature>
<evidence type="ECO:0000313" key="3">
    <source>
        <dbReference type="Proteomes" id="UP000321332"/>
    </source>
</evidence>
<dbReference type="GeneID" id="61187348"/>
<feature type="transmembrane region" description="Helical" evidence="1">
    <location>
        <begin position="87"/>
        <end position="108"/>
    </location>
</feature>
<organism evidence="2 3">
    <name type="scientific">Leuconostoc carnosum</name>
    <dbReference type="NCBI Taxonomy" id="1252"/>
    <lineage>
        <taxon>Bacteria</taxon>
        <taxon>Bacillati</taxon>
        <taxon>Bacillota</taxon>
        <taxon>Bacilli</taxon>
        <taxon>Lactobacillales</taxon>
        <taxon>Lactobacillaceae</taxon>
        <taxon>Leuconostoc</taxon>
    </lineage>
</organism>
<feature type="transmembrane region" description="Helical" evidence="1">
    <location>
        <begin position="140"/>
        <end position="162"/>
    </location>
</feature>
<protein>
    <submittedName>
        <fullName evidence="2">Uncharacterized protein</fullName>
    </submittedName>
</protein>
<dbReference type="RefSeq" id="WP_147000473.1">
    <property type="nucleotide sequence ID" value="NZ_CP042374.1"/>
</dbReference>
<dbReference type="EMBL" id="CP042374">
    <property type="protein sequence ID" value="QEA33751.1"/>
    <property type="molecule type" value="Genomic_DNA"/>
</dbReference>
<sequence>MATKQEWQEYFALINDRQPSADEILAAIEKGEITLGNQEQTIPKAEITEDANRVYTNAKQHAGNYWTWVKPIIVNPGRSSDASDNTLFLWVSFVIASLTGAFSFSNVIRRGLNVALNSYSSFGTDLTKIRSQLSALNWQLFFYVVIIFAIFYLAALPGLLLLNRRYLTVKQTVSKYLKWFVPLSLINIIGAILSFFVPIASISISTLEDVSSIVNTFFASFAVITFILTLGAALLIAAQQFLISEVHLHQGKFDAAWVTLLQWIISIVVIAIEVRIIVIPLLQNLTQSIGTW</sequence>
<keyword evidence="1" id="KW-1133">Transmembrane helix</keyword>
<feature type="transmembrane region" description="Helical" evidence="1">
    <location>
        <begin position="183"/>
        <end position="205"/>
    </location>
</feature>
<evidence type="ECO:0000256" key="1">
    <source>
        <dbReference type="SAM" id="Phobius"/>
    </source>
</evidence>